<dbReference type="Proteomes" id="UP000440716">
    <property type="component" value="Unassembled WGS sequence"/>
</dbReference>
<keyword evidence="1" id="KW-1133">Transmembrane helix</keyword>
<evidence type="ECO:0000256" key="1">
    <source>
        <dbReference type="SAM" id="Phobius"/>
    </source>
</evidence>
<keyword evidence="1" id="KW-0812">Transmembrane</keyword>
<feature type="transmembrane region" description="Helical" evidence="1">
    <location>
        <begin position="15"/>
        <end position="35"/>
    </location>
</feature>
<protein>
    <submittedName>
        <fullName evidence="2">Uncharacterized protein</fullName>
    </submittedName>
</protein>
<comment type="caution">
    <text evidence="2">The sequence shown here is derived from an EMBL/GenBank/DDBJ whole genome shotgun (WGS) entry which is preliminary data.</text>
</comment>
<accession>A0A7K1RG72</accession>
<evidence type="ECO:0000313" key="2">
    <source>
        <dbReference type="EMBL" id="MVA56993.1"/>
    </source>
</evidence>
<keyword evidence="1" id="KW-0472">Membrane</keyword>
<dbReference type="RefSeq" id="WP_156591408.1">
    <property type="nucleotide sequence ID" value="NZ_WPHU01000005.1"/>
</dbReference>
<evidence type="ECO:0000313" key="3">
    <source>
        <dbReference type="Proteomes" id="UP000440716"/>
    </source>
</evidence>
<proteinExistence type="predicted"/>
<dbReference type="AlphaFoldDB" id="A0A7K1RG72"/>
<name>A0A7K1RG72_AGRVI</name>
<gene>
    <name evidence="2" type="ORF">GOZ88_12865</name>
</gene>
<sequence length="187" mass="21519">MIDLFTKLWELLAPVKTQLISLSFTLIGAVIFWFFRAKVKIIWGRSNNSIHFVKDNDNKTEIYCEKYFVQNTGRKPATDVRFSMTYKPDDFSLFPSREYEEKTNPQGHYIVKLPFIAPNELVIIDVVYIQKRAASVEAVLCSEAVGKNVAFVTNRRFHPAFSMFALVTFFLGIAFFLQLALSLTLGR</sequence>
<feature type="transmembrane region" description="Helical" evidence="1">
    <location>
        <begin position="160"/>
        <end position="181"/>
    </location>
</feature>
<dbReference type="EMBL" id="WPHU01000005">
    <property type="protein sequence ID" value="MVA56993.1"/>
    <property type="molecule type" value="Genomic_DNA"/>
</dbReference>
<organism evidence="2 3">
    <name type="scientific">Agrobacterium vitis</name>
    <name type="common">Rhizobium vitis</name>
    <dbReference type="NCBI Taxonomy" id="373"/>
    <lineage>
        <taxon>Bacteria</taxon>
        <taxon>Pseudomonadati</taxon>
        <taxon>Pseudomonadota</taxon>
        <taxon>Alphaproteobacteria</taxon>
        <taxon>Hyphomicrobiales</taxon>
        <taxon>Rhizobiaceae</taxon>
        <taxon>Rhizobium/Agrobacterium group</taxon>
        <taxon>Agrobacterium</taxon>
    </lineage>
</organism>
<reference evidence="2 3" key="1">
    <citation type="submission" date="2019-12" db="EMBL/GenBank/DDBJ databases">
        <title>Whole-genome sequencing of Allorhizobium vitis.</title>
        <authorList>
            <person name="Gan H.M."/>
            <person name="Szegedi E."/>
            <person name="Burr T."/>
            <person name="Savka M.A."/>
        </authorList>
    </citation>
    <scope>NUCLEOTIDE SEQUENCE [LARGE SCALE GENOMIC DNA]</scope>
    <source>
        <strain evidence="2 3">CG415</strain>
    </source>
</reference>